<dbReference type="KEGG" id="eaj:Q3M24_13145"/>
<name>A0AAU8LQR8_9BACT</name>
<sequence length="91" mass="10261">MSRSMLYSGPFRWHRPLWDRRCWDLVILAAEIFTKAHDVRGQLGLLDFDQNQLAAAVLLADHSGEIDAEDGEVQADFFLNSVGLNSRVSIS</sequence>
<reference evidence="1" key="1">
    <citation type="journal article" date="2024" name="Syst. Appl. Microbiol.">
        <title>First single-strain enrichments of Electrothrix cable bacteria, description of E. aestuarii sp. nov. and E. rattekaaiensis sp. nov., and proposal of a cable bacteria taxonomy following the rules of the SeqCode.</title>
        <authorList>
            <person name="Plum-Jensen L.E."/>
            <person name="Schramm A."/>
            <person name="Marshall I.P.G."/>
        </authorList>
    </citation>
    <scope>NUCLEOTIDE SEQUENCE</scope>
    <source>
        <strain evidence="1">Rat1</strain>
    </source>
</reference>
<reference evidence="1" key="2">
    <citation type="submission" date="2024-06" db="EMBL/GenBank/DDBJ databases">
        <authorList>
            <person name="Plum-Jensen L.E."/>
            <person name="Schramm A."/>
            <person name="Marshall I.P.G."/>
        </authorList>
    </citation>
    <scope>NUCLEOTIDE SEQUENCE</scope>
    <source>
        <strain evidence="1">Rat1</strain>
    </source>
</reference>
<gene>
    <name evidence="1" type="ORF">Q3M24_13145</name>
</gene>
<accession>A0AAU8LQR8</accession>
<proteinExistence type="predicted"/>
<dbReference type="AlphaFoldDB" id="A0AAU8LQR8"/>
<dbReference type="EMBL" id="CP159373">
    <property type="protein sequence ID" value="XCN71258.1"/>
    <property type="molecule type" value="Genomic_DNA"/>
</dbReference>
<organism evidence="1">
    <name type="scientific">Candidatus Electrothrix aestuarii</name>
    <dbReference type="NCBI Taxonomy" id="3062594"/>
    <lineage>
        <taxon>Bacteria</taxon>
        <taxon>Pseudomonadati</taxon>
        <taxon>Thermodesulfobacteriota</taxon>
        <taxon>Desulfobulbia</taxon>
        <taxon>Desulfobulbales</taxon>
        <taxon>Desulfobulbaceae</taxon>
        <taxon>Candidatus Electrothrix</taxon>
    </lineage>
</organism>
<evidence type="ECO:0000313" key="1">
    <source>
        <dbReference type="EMBL" id="XCN71258.1"/>
    </source>
</evidence>
<protein>
    <submittedName>
        <fullName evidence="1">Uncharacterized protein</fullName>
    </submittedName>
</protein>